<comment type="catalytic activity">
    <reaction evidence="10">
        <text>L-threonyl-[protein] + FAD = FMN-L-threonyl-[protein] + AMP + H(+)</text>
        <dbReference type="Rhea" id="RHEA:36847"/>
        <dbReference type="Rhea" id="RHEA-COMP:11060"/>
        <dbReference type="Rhea" id="RHEA-COMP:11061"/>
        <dbReference type="ChEBI" id="CHEBI:15378"/>
        <dbReference type="ChEBI" id="CHEBI:30013"/>
        <dbReference type="ChEBI" id="CHEBI:57692"/>
        <dbReference type="ChEBI" id="CHEBI:74257"/>
        <dbReference type="ChEBI" id="CHEBI:456215"/>
        <dbReference type="EC" id="2.7.1.180"/>
    </reaction>
</comment>
<evidence type="ECO:0000256" key="2">
    <source>
        <dbReference type="ARBA" id="ARBA00011955"/>
    </source>
</evidence>
<dbReference type="InterPro" id="IPR024932">
    <property type="entry name" value="ApbE"/>
</dbReference>
<evidence type="ECO:0000256" key="10">
    <source>
        <dbReference type="ARBA" id="ARBA00048540"/>
    </source>
</evidence>
<comment type="cofactor">
    <cofactor evidence="1">
        <name>Mg(2+)</name>
        <dbReference type="ChEBI" id="CHEBI:18420"/>
    </cofactor>
</comment>
<keyword evidence="6" id="KW-0479">Metal-binding</keyword>
<evidence type="ECO:0000313" key="11">
    <source>
        <dbReference type="EMBL" id="GAA4399608.1"/>
    </source>
</evidence>
<evidence type="ECO:0000256" key="3">
    <source>
        <dbReference type="ARBA" id="ARBA00016337"/>
    </source>
</evidence>
<dbReference type="InterPro" id="IPR003374">
    <property type="entry name" value="ApbE-like_sf"/>
</dbReference>
<evidence type="ECO:0000256" key="9">
    <source>
        <dbReference type="ARBA" id="ARBA00031306"/>
    </source>
</evidence>
<dbReference type="Gene3D" id="3.10.520.10">
    <property type="entry name" value="ApbE-like domains"/>
    <property type="match status" value="2"/>
</dbReference>
<sequence>MTSALADTLAGAHPPVLARRAFVDQVMGMPVSVHVRAVDTSRSDVEAAAARVFAHLRRVDAVLSTWRADSDLLRIQHGEIGEVDGVDEVHPWLAEVTDLCLEAEDRTDGFFRAWRRRPGGRLSFDPTGLVKGWAVAAAAEHLRIAPEIAYSIGAGGDVVVGTGTGVDQAPPWRIGIEDPRQRGGLARVVTVTQGAVATSGAAIRGGHVVDPRTGRGIVRAGSATVVGPDLMWADVWATAAWVDPQRARALIEERDPAYDLIVI</sequence>
<evidence type="ECO:0000256" key="4">
    <source>
        <dbReference type="ARBA" id="ARBA00022630"/>
    </source>
</evidence>
<dbReference type="PANTHER" id="PTHR30040:SF2">
    <property type="entry name" value="FAD:PROTEIN FMN TRANSFERASE"/>
    <property type="match status" value="1"/>
</dbReference>
<dbReference type="PANTHER" id="PTHR30040">
    <property type="entry name" value="THIAMINE BIOSYNTHESIS LIPOPROTEIN APBE"/>
    <property type="match status" value="1"/>
</dbReference>
<keyword evidence="8" id="KW-0460">Magnesium</keyword>
<name>A0ABP8K381_9MICO</name>
<reference evidence="12" key="1">
    <citation type="journal article" date="2019" name="Int. J. Syst. Evol. Microbiol.">
        <title>The Global Catalogue of Microorganisms (GCM) 10K type strain sequencing project: providing services to taxonomists for standard genome sequencing and annotation.</title>
        <authorList>
            <consortium name="The Broad Institute Genomics Platform"/>
            <consortium name="The Broad Institute Genome Sequencing Center for Infectious Disease"/>
            <person name="Wu L."/>
            <person name="Ma J."/>
        </authorList>
    </citation>
    <scope>NUCLEOTIDE SEQUENCE [LARGE SCALE GENOMIC DNA]</scope>
    <source>
        <strain evidence="12">JCM 17738</strain>
    </source>
</reference>
<dbReference type="SUPFAM" id="SSF143631">
    <property type="entry name" value="ApbE-like"/>
    <property type="match status" value="1"/>
</dbReference>
<gene>
    <name evidence="11" type="ORF">GCM10023153_25910</name>
</gene>
<keyword evidence="12" id="KW-1185">Reference proteome</keyword>
<comment type="caution">
    <text evidence="11">The sequence shown here is derived from an EMBL/GenBank/DDBJ whole genome shotgun (WGS) entry which is preliminary data.</text>
</comment>
<dbReference type="Proteomes" id="UP001500390">
    <property type="component" value="Unassembled WGS sequence"/>
</dbReference>
<keyword evidence="5 11" id="KW-0808">Transferase</keyword>
<evidence type="ECO:0000256" key="6">
    <source>
        <dbReference type="ARBA" id="ARBA00022723"/>
    </source>
</evidence>
<evidence type="ECO:0000256" key="7">
    <source>
        <dbReference type="ARBA" id="ARBA00022827"/>
    </source>
</evidence>
<evidence type="ECO:0000256" key="1">
    <source>
        <dbReference type="ARBA" id="ARBA00001946"/>
    </source>
</evidence>
<evidence type="ECO:0000256" key="8">
    <source>
        <dbReference type="ARBA" id="ARBA00022842"/>
    </source>
</evidence>
<keyword evidence="7" id="KW-0274">FAD</keyword>
<dbReference type="EC" id="2.7.1.180" evidence="2"/>
<dbReference type="RefSeq" id="WP_246196796.1">
    <property type="nucleotide sequence ID" value="NZ_BAABFX010000036.1"/>
</dbReference>
<keyword evidence="4" id="KW-0285">Flavoprotein</keyword>
<protein>
    <recommendedName>
        <fullName evidence="3">FAD:protein FMN transferase</fullName>
        <ecNumber evidence="2">2.7.1.180</ecNumber>
    </recommendedName>
    <alternativeName>
        <fullName evidence="9">Flavin transferase</fullName>
    </alternativeName>
</protein>
<proteinExistence type="predicted"/>
<accession>A0ABP8K381</accession>
<evidence type="ECO:0000256" key="5">
    <source>
        <dbReference type="ARBA" id="ARBA00022679"/>
    </source>
</evidence>
<dbReference type="Pfam" id="PF02424">
    <property type="entry name" value="ApbE"/>
    <property type="match status" value="2"/>
</dbReference>
<organism evidence="11 12">
    <name type="scientific">Ornithinibacter aureus</name>
    <dbReference type="NCBI Taxonomy" id="622664"/>
    <lineage>
        <taxon>Bacteria</taxon>
        <taxon>Bacillati</taxon>
        <taxon>Actinomycetota</taxon>
        <taxon>Actinomycetes</taxon>
        <taxon>Micrococcales</taxon>
        <taxon>Intrasporangiaceae</taxon>
        <taxon>Ornithinibacter</taxon>
    </lineage>
</organism>
<evidence type="ECO:0000313" key="12">
    <source>
        <dbReference type="Proteomes" id="UP001500390"/>
    </source>
</evidence>
<dbReference type="EMBL" id="BAABFX010000036">
    <property type="protein sequence ID" value="GAA4399608.1"/>
    <property type="molecule type" value="Genomic_DNA"/>
</dbReference>
<dbReference type="GO" id="GO:0016740">
    <property type="term" value="F:transferase activity"/>
    <property type="evidence" value="ECO:0007669"/>
    <property type="project" value="UniProtKB-KW"/>
</dbReference>